<dbReference type="STRING" id="1000565.METUNv1_01837"/>
<reference evidence="2 3" key="1">
    <citation type="journal article" date="2011" name="J. Bacteriol.">
        <title>Genome sequence of Methyloversatilis universalis FAM5T, a methylotrophic representative of the order Rhodocyclales.</title>
        <authorList>
            <person name="Kittichotirat W."/>
            <person name="Good N.M."/>
            <person name="Hall R."/>
            <person name="Bringel F."/>
            <person name="Lajus A."/>
            <person name="Medigue C."/>
            <person name="Smalley N.E."/>
            <person name="Beck D."/>
            <person name="Bumgarner R."/>
            <person name="Vuilleumier S."/>
            <person name="Kalyuzhnaya M.G."/>
        </authorList>
    </citation>
    <scope>NUCLEOTIDE SEQUENCE [LARGE SCALE GENOMIC DNA]</scope>
    <source>
        <strain evidence="3">ATCC BAA-1314 / JCM 13912 / FAM5</strain>
    </source>
</reference>
<dbReference type="EMBL" id="AFHG01000044">
    <property type="protein sequence ID" value="EGK72059.1"/>
    <property type="molecule type" value="Genomic_DNA"/>
</dbReference>
<dbReference type="AlphaFoldDB" id="F5RBN7"/>
<organism evidence="2 3">
    <name type="scientific">Methyloversatilis universalis (strain ATCC BAA-1314 / DSM 25237 / JCM 13912 / CCUG 52030 / FAM5)</name>
    <dbReference type="NCBI Taxonomy" id="1000565"/>
    <lineage>
        <taxon>Bacteria</taxon>
        <taxon>Pseudomonadati</taxon>
        <taxon>Pseudomonadota</taxon>
        <taxon>Betaproteobacteria</taxon>
        <taxon>Nitrosomonadales</taxon>
        <taxon>Sterolibacteriaceae</taxon>
        <taxon>Methyloversatilis</taxon>
    </lineage>
</organism>
<dbReference type="Proteomes" id="UP000005019">
    <property type="component" value="Unassembled WGS sequence"/>
</dbReference>
<evidence type="ECO:0000256" key="1">
    <source>
        <dbReference type="SAM" id="MobiDB-lite"/>
    </source>
</evidence>
<feature type="compositionally biased region" description="Basic and acidic residues" evidence="1">
    <location>
        <begin position="75"/>
        <end position="89"/>
    </location>
</feature>
<sequence length="114" mass="12316">MGDQFEGGGRKRPTPGRACIGHAGLALHLQPETGRRTADAEELDRENAPYRCGNRVRMGPACSRAHAACAPLFHNERVTTRPDSGRRTPDTGLPDATSRTRLLPALRPRSGPPP</sequence>
<proteinExistence type="predicted"/>
<evidence type="ECO:0000313" key="2">
    <source>
        <dbReference type="EMBL" id="EGK72059.1"/>
    </source>
</evidence>
<feature type="region of interest" description="Disordered" evidence="1">
    <location>
        <begin position="1"/>
        <end position="25"/>
    </location>
</feature>
<protein>
    <submittedName>
        <fullName evidence="2">Uncharacterized protein</fullName>
    </submittedName>
</protein>
<feature type="region of interest" description="Disordered" evidence="1">
    <location>
        <begin position="75"/>
        <end position="114"/>
    </location>
</feature>
<evidence type="ECO:0000313" key="3">
    <source>
        <dbReference type="Proteomes" id="UP000005019"/>
    </source>
</evidence>
<name>F5RBN7_METUF</name>
<gene>
    <name evidence="2" type="ORF">METUNv1_01837</name>
</gene>
<comment type="caution">
    <text evidence="2">The sequence shown here is derived from an EMBL/GenBank/DDBJ whole genome shotgun (WGS) entry which is preliminary data.</text>
</comment>
<accession>F5RBN7</accession>
<keyword evidence="3" id="KW-1185">Reference proteome</keyword>